<dbReference type="SUPFAM" id="SSF55073">
    <property type="entry name" value="Nucleotide cyclase"/>
    <property type="match status" value="1"/>
</dbReference>
<feature type="modified residue" description="4-aspartylphosphate" evidence="1">
    <location>
        <position position="347"/>
    </location>
</feature>
<dbReference type="SUPFAM" id="SSF47226">
    <property type="entry name" value="Histidine-containing phosphotransfer domain, HPT domain"/>
    <property type="match status" value="1"/>
</dbReference>
<keyword evidence="4" id="KW-0808">Transferase</keyword>
<gene>
    <name evidence="4" type="ORF">NDI37_01610</name>
</gene>
<dbReference type="Proteomes" id="UP001442494">
    <property type="component" value="Unassembled WGS sequence"/>
</dbReference>
<feature type="domain" description="GGDEF" evidence="3">
    <location>
        <begin position="454"/>
        <end position="586"/>
    </location>
</feature>
<feature type="domain" description="Response regulatory" evidence="2">
    <location>
        <begin position="298"/>
        <end position="414"/>
    </location>
</feature>
<dbReference type="Pfam" id="PF00072">
    <property type="entry name" value="Response_reg"/>
    <property type="match status" value="2"/>
</dbReference>
<accession>A0ABV0JI90</accession>
<dbReference type="GO" id="GO:0052621">
    <property type="term" value="F:diguanylate cyclase activity"/>
    <property type="evidence" value="ECO:0007669"/>
    <property type="project" value="UniProtKB-EC"/>
</dbReference>
<comment type="caution">
    <text evidence="4">The sequence shown here is derived from an EMBL/GenBank/DDBJ whole genome shotgun (WGS) entry which is preliminary data.</text>
</comment>
<dbReference type="InterPro" id="IPR036641">
    <property type="entry name" value="HPT_dom_sf"/>
</dbReference>
<feature type="modified residue" description="4-aspartylphosphate" evidence="1">
    <location>
        <position position="221"/>
    </location>
</feature>
<evidence type="ECO:0000256" key="1">
    <source>
        <dbReference type="PROSITE-ProRule" id="PRU00169"/>
    </source>
</evidence>
<evidence type="ECO:0000259" key="3">
    <source>
        <dbReference type="PROSITE" id="PS50887"/>
    </source>
</evidence>
<dbReference type="InterPro" id="IPR011006">
    <property type="entry name" value="CheY-like_superfamily"/>
</dbReference>
<sequence length="586" mass="64481">MKNPQEQLNALRIAYTQQLPSRVEQIEAMWNQLLASLEKSIAVEEGESGRVGKDNTKFLFSPHHPITASPPLPLSEASSLLVTLHNLTHRLAGSGATFGFLTLGNAARTLELVFKAMLECGDLPTSEQQAQILVLLGVLKHAASEICLLSTQELSVNLPLTLPPLPESDNRLIFLVEDDPLLSQDLVLQIGCFGYDVRAFNEFVELQDAIAQTPPAAVIMDVVFPEDNLAGPKTITQIQKGREQPLPVVFISCRNDLTARLQAVRAGGKAYFPKPINIGELIDALDSLTAPQTPEPYRILIVDDDASLATFYSLTLEQAGMMTVAIADPLQVMQPLIEFRPDLILMDMYMPGCDGLELASVIRQQPAYMGIPIVFLSVETDFNKQLTAIQLGGDDFLTKPILPHHLVASVMPRVQRSRLLRSVMVRDSLTGLLNHTTIKEQLSIEVQRASRENTTVAFAMIDIDDFKSVNDTYGHLTGDRVLKSLSRLLQQRLRKTDITGRYGGEEFAIILPHTDGLTAVKVLNRIREGFAKVRQQSEGAEFSVTFSCGVAVFPSVVDATQLNEAADKALYEAKRHGRNKVVIANS</sequence>
<evidence type="ECO:0000259" key="2">
    <source>
        <dbReference type="PROSITE" id="PS50110"/>
    </source>
</evidence>
<dbReference type="CDD" id="cd01949">
    <property type="entry name" value="GGDEF"/>
    <property type="match status" value="1"/>
</dbReference>
<dbReference type="NCBIfam" id="TIGR00254">
    <property type="entry name" value="GGDEF"/>
    <property type="match status" value="1"/>
</dbReference>
<dbReference type="PROSITE" id="PS50887">
    <property type="entry name" value="GGDEF"/>
    <property type="match status" value="1"/>
</dbReference>
<dbReference type="InterPro" id="IPR001789">
    <property type="entry name" value="Sig_transdc_resp-reg_receiver"/>
</dbReference>
<name>A0ABV0JI90_9CYAN</name>
<feature type="domain" description="Response regulatory" evidence="2">
    <location>
        <begin position="172"/>
        <end position="289"/>
    </location>
</feature>
<dbReference type="SUPFAM" id="SSF52172">
    <property type="entry name" value="CheY-like"/>
    <property type="match status" value="2"/>
</dbReference>
<keyword evidence="4" id="KW-0548">Nucleotidyltransferase</keyword>
<organism evidence="4 5">
    <name type="scientific">Funiculus sociatus GB2-A5</name>
    <dbReference type="NCBI Taxonomy" id="2933946"/>
    <lineage>
        <taxon>Bacteria</taxon>
        <taxon>Bacillati</taxon>
        <taxon>Cyanobacteriota</taxon>
        <taxon>Cyanophyceae</taxon>
        <taxon>Coleofasciculales</taxon>
        <taxon>Coleofasciculaceae</taxon>
        <taxon>Funiculus</taxon>
    </lineage>
</organism>
<dbReference type="Gene3D" id="3.30.70.270">
    <property type="match status" value="1"/>
</dbReference>
<proteinExistence type="predicted"/>
<evidence type="ECO:0000313" key="5">
    <source>
        <dbReference type="Proteomes" id="UP001442494"/>
    </source>
</evidence>
<dbReference type="SMART" id="SM00267">
    <property type="entry name" value="GGDEF"/>
    <property type="match status" value="1"/>
</dbReference>
<dbReference type="CDD" id="cd00156">
    <property type="entry name" value="REC"/>
    <property type="match status" value="1"/>
</dbReference>
<dbReference type="InterPro" id="IPR029787">
    <property type="entry name" value="Nucleotide_cyclase"/>
</dbReference>
<dbReference type="Pfam" id="PF00990">
    <property type="entry name" value="GGDEF"/>
    <property type="match status" value="1"/>
</dbReference>
<dbReference type="PANTHER" id="PTHR45138:SF9">
    <property type="entry name" value="DIGUANYLATE CYCLASE DGCM-RELATED"/>
    <property type="match status" value="1"/>
</dbReference>
<keyword evidence="5" id="KW-1185">Reference proteome</keyword>
<dbReference type="RefSeq" id="WP_190427839.1">
    <property type="nucleotide sequence ID" value="NZ_JAMPKK010000002.1"/>
</dbReference>
<keyword evidence="1" id="KW-0597">Phosphoprotein</keyword>
<dbReference type="EMBL" id="JAMPKK010000002">
    <property type="protein sequence ID" value="MEP0863163.1"/>
    <property type="molecule type" value="Genomic_DNA"/>
</dbReference>
<dbReference type="SMART" id="SM00448">
    <property type="entry name" value="REC"/>
    <property type="match status" value="2"/>
</dbReference>
<dbReference type="InterPro" id="IPR043128">
    <property type="entry name" value="Rev_trsase/Diguanyl_cyclase"/>
</dbReference>
<reference evidence="4 5" key="1">
    <citation type="submission" date="2022-04" db="EMBL/GenBank/DDBJ databases">
        <title>Positive selection, recombination, and allopatry shape intraspecific diversity of widespread and dominant cyanobacteria.</title>
        <authorList>
            <person name="Wei J."/>
            <person name="Shu W."/>
            <person name="Hu C."/>
        </authorList>
    </citation>
    <scope>NUCLEOTIDE SEQUENCE [LARGE SCALE GENOMIC DNA]</scope>
    <source>
        <strain evidence="4 5">GB2-A5</strain>
    </source>
</reference>
<dbReference type="InterPro" id="IPR000160">
    <property type="entry name" value="GGDEF_dom"/>
</dbReference>
<dbReference type="PANTHER" id="PTHR45138">
    <property type="entry name" value="REGULATORY COMPONENTS OF SENSORY TRANSDUCTION SYSTEM"/>
    <property type="match status" value="1"/>
</dbReference>
<protein>
    <submittedName>
        <fullName evidence="4">Diguanylate cyclase</fullName>
        <ecNumber evidence="4">2.7.7.65</ecNumber>
    </submittedName>
</protein>
<dbReference type="InterPro" id="IPR050469">
    <property type="entry name" value="Diguanylate_Cyclase"/>
</dbReference>
<dbReference type="PROSITE" id="PS50110">
    <property type="entry name" value="RESPONSE_REGULATORY"/>
    <property type="match status" value="2"/>
</dbReference>
<evidence type="ECO:0000313" key="4">
    <source>
        <dbReference type="EMBL" id="MEP0863163.1"/>
    </source>
</evidence>
<dbReference type="EC" id="2.7.7.65" evidence="4"/>
<dbReference type="Gene3D" id="3.40.50.2300">
    <property type="match status" value="2"/>
</dbReference>